<reference evidence="1" key="1">
    <citation type="submission" date="2020-05" db="EMBL/GenBank/DDBJ databases">
        <authorList>
            <person name="Chiriac C."/>
            <person name="Salcher M."/>
            <person name="Ghai R."/>
            <person name="Kavagutti S V."/>
        </authorList>
    </citation>
    <scope>NUCLEOTIDE SEQUENCE</scope>
</reference>
<gene>
    <name evidence="1" type="ORF">UFOVP1444_53</name>
    <name evidence="2" type="ORF">UFOVP1536_41</name>
</gene>
<dbReference type="EMBL" id="LR797393">
    <property type="protein sequence ID" value="CAB4213043.1"/>
    <property type="molecule type" value="Genomic_DNA"/>
</dbReference>
<name>A0A6J5SGB9_9CAUD</name>
<organism evidence="1">
    <name type="scientific">uncultured Caudovirales phage</name>
    <dbReference type="NCBI Taxonomy" id="2100421"/>
    <lineage>
        <taxon>Viruses</taxon>
        <taxon>Duplodnaviria</taxon>
        <taxon>Heunggongvirae</taxon>
        <taxon>Uroviricota</taxon>
        <taxon>Caudoviricetes</taxon>
        <taxon>Peduoviridae</taxon>
        <taxon>Maltschvirus</taxon>
        <taxon>Maltschvirus maltsch</taxon>
    </lineage>
</organism>
<accession>A0A6J5SGB9</accession>
<sequence length="172" mass="19635">MQIIETKVYTFDELSDSAKDKARQWYREGALDHEWWDCTYDDAKTIGLKITSFGLDRDRGAEGVFIADAEECAHKIEKEHGETCETFKTAKDYLAKRDACVNAAEKDSNGELIDERGLELDLDDLDTAFLASLLEDYAIILQKEYEYLLSDEAVDESIIANEYTFTEGGKRF</sequence>
<evidence type="ECO:0000313" key="1">
    <source>
        <dbReference type="EMBL" id="CAB4213043.1"/>
    </source>
</evidence>
<proteinExistence type="predicted"/>
<protein>
    <submittedName>
        <fullName evidence="1">Uncharacterized protein</fullName>
    </submittedName>
</protein>
<evidence type="ECO:0000313" key="2">
    <source>
        <dbReference type="EMBL" id="CAB5228039.1"/>
    </source>
</evidence>
<dbReference type="EMBL" id="LR798382">
    <property type="protein sequence ID" value="CAB5228039.1"/>
    <property type="molecule type" value="Genomic_DNA"/>
</dbReference>